<accession>A0ABT4LPQ8</accession>
<organism evidence="1 2">
    <name type="scientific">Kiloniella laminariae</name>
    <dbReference type="NCBI Taxonomy" id="454162"/>
    <lineage>
        <taxon>Bacteria</taxon>
        <taxon>Pseudomonadati</taxon>
        <taxon>Pseudomonadota</taxon>
        <taxon>Alphaproteobacteria</taxon>
        <taxon>Rhodospirillales</taxon>
        <taxon>Kiloniellaceae</taxon>
        <taxon>Kiloniella</taxon>
    </lineage>
</organism>
<protein>
    <submittedName>
        <fullName evidence="1">Uncharacterized protein</fullName>
    </submittedName>
</protein>
<keyword evidence="2" id="KW-1185">Reference proteome</keyword>
<dbReference type="RefSeq" id="WP_269425240.1">
    <property type="nucleotide sequence ID" value="NZ_JAPWGY010000018.1"/>
</dbReference>
<dbReference type="Proteomes" id="UP001069802">
    <property type="component" value="Unassembled WGS sequence"/>
</dbReference>
<dbReference type="Gene3D" id="3.40.50.150">
    <property type="entry name" value="Vaccinia Virus protein VP39"/>
    <property type="match status" value="1"/>
</dbReference>
<sequence>MSMLDSNMTNIDKNIYAAEIHPRKITGKKHMSYPGGKGGAGVYQKIINIMPPHKTYIEGFLVTQRPSIL</sequence>
<dbReference type="InterPro" id="IPR029063">
    <property type="entry name" value="SAM-dependent_MTases_sf"/>
</dbReference>
<evidence type="ECO:0000313" key="2">
    <source>
        <dbReference type="Proteomes" id="UP001069802"/>
    </source>
</evidence>
<name>A0ABT4LPQ8_9PROT</name>
<reference evidence="1" key="1">
    <citation type="submission" date="2022-12" db="EMBL/GenBank/DDBJ databases">
        <title>Bacterial isolates from different developmental stages of Nematostella vectensis.</title>
        <authorList>
            <person name="Fraune S."/>
        </authorList>
    </citation>
    <scope>NUCLEOTIDE SEQUENCE</scope>
    <source>
        <strain evidence="1">G21630-S1</strain>
    </source>
</reference>
<gene>
    <name evidence="1" type="ORF">O4H49_20200</name>
</gene>
<dbReference type="EMBL" id="JAPWGY010000018">
    <property type="protein sequence ID" value="MCZ4283118.1"/>
    <property type="molecule type" value="Genomic_DNA"/>
</dbReference>
<evidence type="ECO:0000313" key="1">
    <source>
        <dbReference type="EMBL" id="MCZ4283118.1"/>
    </source>
</evidence>
<proteinExistence type="predicted"/>
<comment type="caution">
    <text evidence="1">The sequence shown here is derived from an EMBL/GenBank/DDBJ whole genome shotgun (WGS) entry which is preliminary data.</text>
</comment>